<keyword evidence="1" id="KW-0812">Transmembrane</keyword>
<protein>
    <submittedName>
        <fullName evidence="3">Uncharacterized protein</fullName>
    </submittedName>
</protein>
<dbReference type="EMBL" id="CP060490">
    <property type="protein sequence ID" value="QNL44189.1"/>
    <property type="molecule type" value="Genomic_DNA"/>
</dbReference>
<reference evidence="3 4" key="1">
    <citation type="submission" date="2020-08" db="EMBL/GenBank/DDBJ databases">
        <authorList>
            <person name="Liu C."/>
            <person name="Sun Q."/>
        </authorList>
    </citation>
    <scope>NUCLEOTIDE SEQUENCE [LARGE SCALE GENOMIC DNA]</scope>
    <source>
        <strain evidence="3 4">NSJ-62</strain>
    </source>
</reference>
<name>A0A7G9B3Q8_9FIRM</name>
<evidence type="ECO:0000313" key="3">
    <source>
        <dbReference type="EMBL" id="QNL44189.1"/>
    </source>
</evidence>
<dbReference type="RefSeq" id="WP_187332790.1">
    <property type="nucleotide sequence ID" value="NZ_CP060490.1"/>
</dbReference>
<dbReference type="Proteomes" id="UP000515960">
    <property type="component" value="Chromosome"/>
</dbReference>
<evidence type="ECO:0000256" key="1">
    <source>
        <dbReference type="SAM" id="Phobius"/>
    </source>
</evidence>
<dbReference type="KEGG" id="ohi:H8790_12230"/>
<keyword evidence="1" id="KW-1133">Transmembrane helix</keyword>
<gene>
    <name evidence="3" type="ORF">H8790_12230</name>
</gene>
<feature type="transmembrane region" description="Helical" evidence="1">
    <location>
        <begin position="198"/>
        <end position="217"/>
    </location>
</feature>
<feature type="transmembrane region" description="Helical" evidence="1">
    <location>
        <begin position="223"/>
        <end position="244"/>
    </location>
</feature>
<sequence length="286" mass="31239">MKEKFLRTCLLLMAALALLTTTALADMGPKPELRVRVENAPEEPYYLDLVAEGDFEEGRSNLTDEDRAELDEGLLQSLLDAVPEGYHACLAQGTGAPMWGKLSGQDGLHVFRYVGVPDTYRILIVTKGGESWLSDPMTRPVLQSSVSVDWADKTVSTPPVWLAYALQFLATFLPTLVIEGAVLLLFGLSSKKNWRVFLLVNLVTQVGVFCSLGLTALREGVGLGYYLLFLLVEVVVVAVETLLYRRLLTGASRGRATAYGFTANLCSAAATWLLAYPVWNALSALC</sequence>
<keyword evidence="2" id="KW-0732">Signal</keyword>
<keyword evidence="4" id="KW-1185">Reference proteome</keyword>
<dbReference type="AlphaFoldDB" id="A0A7G9B3Q8"/>
<evidence type="ECO:0000313" key="4">
    <source>
        <dbReference type="Proteomes" id="UP000515960"/>
    </source>
</evidence>
<proteinExistence type="predicted"/>
<feature type="transmembrane region" description="Helical" evidence="1">
    <location>
        <begin position="161"/>
        <end position="186"/>
    </location>
</feature>
<organism evidence="3 4">
    <name type="scientific">Oscillibacter hominis</name>
    <dbReference type="NCBI Taxonomy" id="2763056"/>
    <lineage>
        <taxon>Bacteria</taxon>
        <taxon>Bacillati</taxon>
        <taxon>Bacillota</taxon>
        <taxon>Clostridia</taxon>
        <taxon>Eubacteriales</taxon>
        <taxon>Oscillospiraceae</taxon>
        <taxon>Oscillibacter</taxon>
    </lineage>
</organism>
<accession>A0A7G9B3Q8</accession>
<keyword evidence="1" id="KW-0472">Membrane</keyword>
<feature type="signal peptide" evidence="2">
    <location>
        <begin position="1"/>
        <end position="25"/>
    </location>
</feature>
<feature type="transmembrane region" description="Helical" evidence="1">
    <location>
        <begin position="256"/>
        <end position="279"/>
    </location>
</feature>
<feature type="chain" id="PRO_5028907154" evidence="2">
    <location>
        <begin position="26"/>
        <end position="286"/>
    </location>
</feature>
<evidence type="ECO:0000256" key="2">
    <source>
        <dbReference type="SAM" id="SignalP"/>
    </source>
</evidence>